<reference evidence="2 3" key="1">
    <citation type="submission" date="2024-01" db="EMBL/GenBank/DDBJ databases">
        <title>The complete chloroplast genome sequence of Lithospermum erythrorhizon: insights into the phylogenetic relationship among Boraginaceae species and the maternal lineages of purple gromwells.</title>
        <authorList>
            <person name="Okada T."/>
            <person name="Watanabe K."/>
        </authorList>
    </citation>
    <scope>NUCLEOTIDE SEQUENCE [LARGE SCALE GENOMIC DNA]</scope>
</reference>
<keyword evidence="3" id="KW-1185">Reference proteome</keyword>
<dbReference type="AlphaFoldDB" id="A0AAV3NGU3"/>
<name>A0AAV3NGU3_LITER</name>
<gene>
    <name evidence="2" type="ORF">LIER_00290</name>
</gene>
<evidence type="ECO:0000313" key="2">
    <source>
        <dbReference type="EMBL" id="GAA0138569.1"/>
    </source>
</evidence>
<sequence length="136" mass="15728">MVVELISWNSSNNNSFIIWDNFSSFIRRLNIYELINLSNHQKTSHSKMILLRDQLKACSSRCTRKRWPYGTSTDADMDMSSILQPKEYEDSDNADEQDNNNQCKNMEDVDSENYGISDSIDFSVAELELIDSLSKI</sequence>
<dbReference type="Proteomes" id="UP001454036">
    <property type="component" value="Unassembled WGS sequence"/>
</dbReference>
<dbReference type="EMBL" id="BAABME010000021">
    <property type="protein sequence ID" value="GAA0138569.1"/>
    <property type="molecule type" value="Genomic_DNA"/>
</dbReference>
<evidence type="ECO:0000256" key="1">
    <source>
        <dbReference type="SAM" id="MobiDB-lite"/>
    </source>
</evidence>
<comment type="caution">
    <text evidence="2">The sequence shown here is derived from an EMBL/GenBank/DDBJ whole genome shotgun (WGS) entry which is preliminary data.</text>
</comment>
<feature type="compositionally biased region" description="Acidic residues" evidence="1">
    <location>
        <begin position="89"/>
        <end position="98"/>
    </location>
</feature>
<organism evidence="2 3">
    <name type="scientific">Lithospermum erythrorhizon</name>
    <name type="common">Purple gromwell</name>
    <name type="synonym">Lithospermum officinale var. erythrorhizon</name>
    <dbReference type="NCBI Taxonomy" id="34254"/>
    <lineage>
        <taxon>Eukaryota</taxon>
        <taxon>Viridiplantae</taxon>
        <taxon>Streptophyta</taxon>
        <taxon>Embryophyta</taxon>
        <taxon>Tracheophyta</taxon>
        <taxon>Spermatophyta</taxon>
        <taxon>Magnoliopsida</taxon>
        <taxon>eudicotyledons</taxon>
        <taxon>Gunneridae</taxon>
        <taxon>Pentapetalae</taxon>
        <taxon>asterids</taxon>
        <taxon>lamiids</taxon>
        <taxon>Boraginales</taxon>
        <taxon>Boraginaceae</taxon>
        <taxon>Boraginoideae</taxon>
        <taxon>Lithospermeae</taxon>
        <taxon>Lithospermum</taxon>
    </lineage>
</organism>
<protein>
    <submittedName>
        <fullName evidence="2">Uncharacterized protein</fullName>
    </submittedName>
</protein>
<accession>A0AAV3NGU3</accession>
<evidence type="ECO:0000313" key="3">
    <source>
        <dbReference type="Proteomes" id="UP001454036"/>
    </source>
</evidence>
<feature type="region of interest" description="Disordered" evidence="1">
    <location>
        <begin position="71"/>
        <end position="109"/>
    </location>
</feature>
<proteinExistence type="predicted"/>